<dbReference type="InterPro" id="IPR058329">
    <property type="entry name" value="Arp1_N"/>
</dbReference>
<comment type="caution">
    <text evidence="2">The sequence shown here is derived from an EMBL/GenBank/DDBJ whole genome shotgun (WGS) entry which is preliminary data.</text>
</comment>
<organism evidence="2 3">
    <name type="scientific">Kockovaella imperatae</name>
    <dbReference type="NCBI Taxonomy" id="4999"/>
    <lineage>
        <taxon>Eukaryota</taxon>
        <taxon>Fungi</taxon>
        <taxon>Dikarya</taxon>
        <taxon>Basidiomycota</taxon>
        <taxon>Agaricomycotina</taxon>
        <taxon>Tremellomycetes</taxon>
        <taxon>Tremellales</taxon>
        <taxon>Cuniculitremaceae</taxon>
        <taxon>Kockovaella</taxon>
    </lineage>
</organism>
<dbReference type="InParanoid" id="A0A1Y1ULE9"/>
<dbReference type="InterPro" id="IPR036928">
    <property type="entry name" value="AS_sf"/>
</dbReference>
<dbReference type="Proteomes" id="UP000193218">
    <property type="component" value="Unassembled WGS sequence"/>
</dbReference>
<dbReference type="Pfam" id="PF26053">
    <property type="entry name" value="DUF8016"/>
    <property type="match status" value="1"/>
</dbReference>
<feature type="domain" description="Scytalone dehydratase-like protein Arp1 N-terminal" evidence="1">
    <location>
        <begin position="85"/>
        <end position="203"/>
    </location>
</feature>
<reference evidence="2 3" key="1">
    <citation type="submission" date="2017-03" db="EMBL/GenBank/DDBJ databases">
        <title>Widespread Adenine N6-methylation of Active Genes in Fungi.</title>
        <authorList>
            <consortium name="DOE Joint Genome Institute"/>
            <person name="Mondo S.J."/>
            <person name="Dannebaum R.O."/>
            <person name="Kuo R.C."/>
            <person name="Louie K.B."/>
            <person name="Bewick A.J."/>
            <person name="Labutti K."/>
            <person name="Haridas S."/>
            <person name="Kuo A."/>
            <person name="Salamov A."/>
            <person name="Ahrendt S.R."/>
            <person name="Lau R."/>
            <person name="Bowen B.P."/>
            <person name="Lipzen A."/>
            <person name="Sullivan W."/>
            <person name="Andreopoulos W.B."/>
            <person name="Clum A."/>
            <person name="Lindquist E."/>
            <person name="Daum C."/>
            <person name="Northen T.R."/>
            <person name="Ramamoorthy G."/>
            <person name="Schmitz R.J."/>
            <person name="Gryganskyi A."/>
            <person name="Culley D."/>
            <person name="Magnuson J."/>
            <person name="James T.Y."/>
            <person name="O'Malley M.A."/>
            <person name="Stajich J.E."/>
            <person name="Spatafora J.W."/>
            <person name="Visel A."/>
            <person name="Grigoriev I.V."/>
        </authorList>
    </citation>
    <scope>NUCLEOTIDE SEQUENCE [LARGE SCALE GENOMIC DNA]</scope>
    <source>
        <strain evidence="2 3">NRRL Y-17943</strain>
    </source>
</reference>
<dbReference type="AlphaFoldDB" id="A0A1Y1ULE9"/>
<gene>
    <name evidence="2" type="ORF">BD324DRAFT_607863</name>
</gene>
<dbReference type="PANTHER" id="PTHR46310:SF7">
    <property type="entry name" value="AMIDASE 1"/>
    <property type="match status" value="1"/>
</dbReference>
<evidence type="ECO:0000313" key="2">
    <source>
        <dbReference type="EMBL" id="ORX38334.1"/>
    </source>
</evidence>
<dbReference type="RefSeq" id="XP_021872256.1">
    <property type="nucleotide sequence ID" value="XM_022014087.1"/>
</dbReference>
<evidence type="ECO:0000259" key="1">
    <source>
        <dbReference type="Pfam" id="PF26053"/>
    </source>
</evidence>
<dbReference type="SUPFAM" id="SSF75304">
    <property type="entry name" value="Amidase signature (AS) enzymes"/>
    <property type="match status" value="1"/>
</dbReference>
<keyword evidence="3" id="KW-1185">Reference proteome</keyword>
<evidence type="ECO:0000313" key="3">
    <source>
        <dbReference type="Proteomes" id="UP000193218"/>
    </source>
</evidence>
<dbReference type="EMBL" id="NBSH01000004">
    <property type="protein sequence ID" value="ORX38334.1"/>
    <property type="molecule type" value="Genomic_DNA"/>
</dbReference>
<sequence length="699" mass="76454">MKLSSARSAITAGLITSNLVQGLAVNSNVGSQRVLQSSETFQGPLSETSSSIQLRHDDEVQYDIGGIPYYSPNIPVVTDLSLKLNSSYAPVHIVPVRSSIGTLTRDDVSRVINNHLNQDDVLSKSWLENVILTRASEGGAATLSIELNNADMSALKSEFGIKNIFIGDDTNLLANENGLASVQRLSASDMSRLEGLQGPYLVRGGYPGGSSKILPVYRLYSDNYRSFVYGSVPSLEGSHRAVRLVDDKGYSLIPVPSRLYAKCEEEDNGVCGRRIGVKDIYDIKGLVTSAGSRLSGELYGKTNSTAPAVQKLIELGGLAVGKTKTASFAVGSMGLAVPSARVAMAGLPASDPHRARRAPWQPTPGWTLPSDLTQVPSFGAISLENVRPFIDRQDTAGILARDTDTFSKAIKSWYEDSPLELRSYPKLPKQILVDIDEGERLNDEHNVIVRKFLNETSLALGIPVVPINMTEALQAENFSWGGIQTEFFGESKHFGWYTWDRNGKQFYADYAAINDGRLPASDPLIRTHFKRGFHGNITEEGYLAPVSEVERFTSFINDKLLVEDDDSCSQSLSTNHGLNSNLPALSTPRSSTVCLSIGRVDSVILQCCADTALPIGQTRYQSLISEHEEMLPVAVDIVARKGCEEKDAEKRHHCQFRRRRPHNPAGRVRRAQEHQDGTHGVLIGVHGVNRDLKTIYLCG</sequence>
<protein>
    <recommendedName>
        <fullName evidence="1">Scytalone dehydratase-like protein Arp1 N-terminal domain-containing protein</fullName>
    </recommendedName>
</protein>
<accession>A0A1Y1ULE9</accession>
<name>A0A1Y1ULE9_9TREE</name>
<dbReference type="Gene3D" id="3.90.1300.10">
    <property type="entry name" value="Amidase signature (AS) domain"/>
    <property type="match status" value="2"/>
</dbReference>
<dbReference type="OrthoDB" id="5423360at2759"/>
<proteinExistence type="predicted"/>
<dbReference type="STRING" id="4999.A0A1Y1ULE9"/>
<dbReference type="PANTHER" id="PTHR46310">
    <property type="entry name" value="AMIDASE 1"/>
    <property type="match status" value="1"/>
</dbReference>
<dbReference type="GeneID" id="33555895"/>